<keyword evidence="2" id="KW-1185">Reference proteome</keyword>
<name>A0AAE0INC0_9PEZI</name>
<evidence type="ECO:0000313" key="1">
    <source>
        <dbReference type="EMBL" id="KAK3328331.1"/>
    </source>
</evidence>
<reference evidence="1" key="2">
    <citation type="submission" date="2023-06" db="EMBL/GenBank/DDBJ databases">
        <authorList>
            <consortium name="Lawrence Berkeley National Laboratory"/>
            <person name="Haridas S."/>
            <person name="Hensen N."/>
            <person name="Bonometti L."/>
            <person name="Westerberg I."/>
            <person name="Brannstrom I.O."/>
            <person name="Guillou S."/>
            <person name="Cros-Aarteil S."/>
            <person name="Calhoun S."/>
            <person name="Kuo A."/>
            <person name="Mondo S."/>
            <person name="Pangilinan J."/>
            <person name="Riley R."/>
            <person name="Labutti K."/>
            <person name="Andreopoulos B."/>
            <person name="Lipzen A."/>
            <person name="Chen C."/>
            <person name="Yanf M."/>
            <person name="Daum C."/>
            <person name="Ng V."/>
            <person name="Clum A."/>
            <person name="Steindorff A."/>
            <person name="Ohm R."/>
            <person name="Martin F."/>
            <person name="Silar P."/>
            <person name="Natvig D."/>
            <person name="Lalanne C."/>
            <person name="Gautier V."/>
            <person name="Ament-Velasquez S.L."/>
            <person name="Kruys A."/>
            <person name="Hutchinson M.I."/>
            <person name="Powell A.J."/>
            <person name="Barry K."/>
            <person name="Miller A.N."/>
            <person name="Grigoriev I.V."/>
            <person name="Debuchy R."/>
            <person name="Gladieux P."/>
            <person name="Thoren M.H."/>
            <person name="Johannesson H."/>
        </authorList>
    </citation>
    <scope>NUCLEOTIDE SEQUENCE</scope>
    <source>
        <strain evidence="1">SMH4131-1</strain>
    </source>
</reference>
<dbReference type="EMBL" id="JAUEPO010000003">
    <property type="protein sequence ID" value="KAK3328331.1"/>
    <property type="molecule type" value="Genomic_DNA"/>
</dbReference>
<sequence length="174" mass="19595">MLPLTGRAIAYLSLLSPQLLPSRAFCSAHGTPLYHLTHVCPCPPPGWYSGAVPHGCSLRCRYRRDKGVYPSTIMVFGIWNKDRDFRNRSPPANQPLDLHSWEGHKQGSITVPRPAYKVVFPLLPPRARLITRLAIVGLIKLPPIWTKNKNWRYPVRSGIVCFKTAHACHGSNPR</sequence>
<evidence type="ECO:0000313" key="2">
    <source>
        <dbReference type="Proteomes" id="UP001286456"/>
    </source>
</evidence>
<comment type="caution">
    <text evidence="1">The sequence shown here is derived from an EMBL/GenBank/DDBJ whole genome shotgun (WGS) entry which is preliminary data.</text>
</comment>
<dbReference type="Proteomes" id="UP001286456">
    <property type="component" value="Unassembled WGS sequence"/>
</dbReference>
<protein>
    <submittedName>
        <fullName evidence="1">Uncharacterized protein</fullName>
    </submittedName>
</protein>
<reference evidence="1" key="1">
    <citation type="journal article" date="2023" name="Mol. Phylogenet. Evol.">
        <title>Genome-scale phylogeny and comparative genomics of the fungal order Sordariales.</title>
        <authorList>
            <person name="Hensen N."/>
            <person name="Bonometti L."/>
            <person name="Westerberg I."/>
            <person name="Brannstrom I.O."/>
            <person name="Guillou S."/>
            <person name="Cros-Aarteil S."/>
            <person name="Calhoun S."/>
            <person name="Haridas S."/>
            <person name="Kuo A."/>
            <person name="Mondo S."/>
            <person name="Pangilinan J."/>
            <person name="Riley R."/>
            <person name="LaButti K."/>
            <person name="Andreopoulos B."/>
            <person name="Lipzen A."/>
            <person name="Chen C."/>
            <person name="Yan M."/>
            <person name="Daum C."/>
            <person name="Ng V."/>
            <person name="Clum A."/>
            <person name="Steindorff A."/>
            <person name="Ohm R.A."/>
            <person name="Martin F."/>
            <person name="Silar P."/>
            <person name="Natvig D.O."/>
            <person name="Lalanne C."/>
            <person name="Gautier V."/>
            <person name="Ament-Velasquez S.L."/>
            <person name="Kruys A."/>
            <person name="Hutchinson M.I."/>
            <person name="Powell A.J."/>
            <person name="Barry K."/>
            <person name="Miller A.N."/>
            <person name="Grigoriev I.V."/>
            <person name="Debuchy R."/>
            <person name="Gladieux P."/>
            <person name="Hiltunen Thoren M."/>
            <person name="Johannesson H."/>
        </authorList>
    </citation>
    <scope>NUCLEOTIDE SEQUENCE</scope>
    <source>
        <strain evidence="1">SMH4131-1</strain>
    </source>
</reference>
<dbReference type="AlphaFoldDB" id="A0AAE0INC0"/>
<accession>A0AAE0INC0</accession>
<organism evidence="1 2">
    <name type="scientific">Cercophora scortea</name>
    <dbReference type="NCBI Taxonomy" id="314031"/>
    <lineage>
        <taxon>Eukaryota</taxon>
        <taxon>Fungi</taxon>
        <taxon>Dikarya</taxon>
        <taxon>Ascomycota</taxon>
        <taxon>Pezizomycotina</taxon>
        <taxon>Sordariomycetes</taxon>
        <taxon>Sordariomycetidae</taxon>
        <taxon>Sordariales</taxon>
        <taxon>Lasiosphaeriaceae</taxon>
        <taxon>Cercophora</taxon>
    </lineage>
</organism>
<proteinExistence type="predicted"/>
<gene>
    <name evidence="1" type="ORF">B0T19DRAFT_424199</name>
</gene>